<dbReference type="Proteomes" id="UP001438953">
    <property type="component" value="Unassembled WGS sequence"/>
</dbReference>
<accession>A0ABV1SBL8</accession>
<organism evidence="1 2">
    <name type="scientific">Thioclava kandeliae</name>
    <dbReference type="NCBI Taxonomy" id="3070818"/>
    <lineage>
        <taxon>Bacteria</taxon>
        <taxon>Pseudomonadati</taxon>
        <taxon>Pseudomonadota</taxon>
        <taxon>Alphaproteobacteria</taxon>
        <taxon>Rhodobacterales</taxon>
        <taxon>Paracoccaceae</taxon>
        <taxon>Thioclava</taxon>
    </lineage>
</organism>
<evidence type="ECO:0000313" key="2">
    <source>
        <dbReference type="Proteomes" id="UP001438953"/>
    </source>
</evidence>
<dbReference type="RefSeq" id="WP_339112408.1">
    <property type="nucleotide sequence ID" value="NZ_JAYWLC010000001.1"/>
</dbReference>
<comment type="caution">
    <text evidence="1">The sequence shown here is derived from an EMBL/GenBank/DDBJ whole genome shotgun (WGS) entry which is preliminary data.</text>
</comment>
<protein>
    <submittedName>
        <fullName evidence="1">MarR family transcriptional regulator</fullName>
    </submittedName>
</protein>
<evidence type="ECO:0000313" key="1">
    <source>
        <dbReference type="EMBL" id="MER5170302.1"/>
    </source>
</evidence>
<reference evidence="1 2" key="1">
    <citation type="submission" date="2024-01" db="EMBL/GenBank/DDBJ databases">
        <authorList>
            <person name="Deng Y."/>
            <person name="Su J."/>
        </authorList>
    </citation>
    <scope>NUCLEOTIDE SEQUENCE [LARGE SCALE GENOMIC DNA]</scope>
    <source>
        <strain evidence="1 2">CPCC 100088</strain>
    </source>
</reference>
<sequence length="194" mass="20257">MDLAILTGDLVGSTGLPPDLVEAGFSAMTGLQGLGLAWFNRHRGDGWQMALAQPAYDLRLALMVRACLRALDPRLETRIAIARGTGNIPENGDLNRAQGPGFVASGRLLDQMTGAEIRHASGGAWSAATCLADALSHGWTQKQAEAMCPMLALPAPPQQSVADQLGKSRQAVAQALQGAGYSAISGALTLWEAP</sequence>
<reference evidence="1 2" key="2">
    <citation type="submission" date="2024-06" db="EMBL/GenBank/DDBJ databases">
        <title>Thioclava kandeliae sp. nov. from a rhizosphere soil sample of Kandelia candel in a mangrove.</title>
        <authorList>
            <person name="Mu T."/>
        </authorList>
    </citation>
    <scope>NUCLEOTIDE SEQUENCE [LARGE SCALE GENOMIC DNA]</scope>
    <source>
        <strain evidence="1 2">CPCC 100088</strain>
    </source>
</reference>
<dbReference type="EMBL" id="JAYWLC010000001">
    <property type="protein sequence ID" value="MER5170302.1"/>
    <property type="molecule type" value="Genomic_DNA"/>
</dbReference>
<proteinExistence type="predicted"/>
<keyword evidence="2" id="KW-1185">Reference proteome</keyword>
<gene>
    <name evidence="1" type="ORF">VSX56_00820</name>
</gene>
<name>A0ABV1SBL8_9RHOB</name>